<feature type="transmembrane region" description="Helical" evidence="1">
    <location>
        <begin position="48"/>
        <end position="72"/>
    </location>
</feature>
<keyword evidence="1" id="KW-0812">Transmembrane</keyword>
<keyword evidence="1" id="KW-0472">Membrane</keyword>
<sequence length="73" mass="7985">MLVLRVLDVLVFLLATLILTAIWTRIRPAAQAILPFVSTATSILLNRLPAYGTMVIVRLTPLFGILLSLLIIG</sequence>
<organism evidence="2 3">
    <name type="scientific">Cupriavidus pauculus</name>
    <dbReference type="NCBI Taxonomy" id="82633"/>
    <lineage>
        <taxon>Bacteria</taxon>
        <taxon>Pseudomonadati</taxon>
        <taxon>Pseudomonadota</taxon>
        <taxon>Betaproteobacteria</taxon>
        <taxon>Burkholderiales</taxon>
        <taxon>Burkholderiaceae</taxon>
        <taxon>Cupriavidus</taxon>
    </lineage>
</organism>
<name>A0A2N5C6V9_9BURK</name>
<evidence type="ECO:0000256" key="1">
    <source>
        <dbReference type="SAM" id="Phobius"/>
    </source>
</evidence>
<keyword evidence="1" id="KW-1133">Transmembrane helix</keyword>
<dbReference type="AlphaFoldDB" id="A0A2N5C6V9"/>
<evidence type="ECO:0000313" key="2">
    <source>
        <dbReference type="EMBL" id="PLP97962.1"/>
    </source>
</evidence>
<protein>
    <submittedName>
        <fullName evidence="2">Uncharacterized protein</fullName>
    </submittedName>
</protein>
<dbReference type="EMBL" id="PJRP01000014">
    <property type="protein sequence ID" value="PLP97962.1"/>
    <property type="molecule type" value="Genomic_DNA"/>
</dbReference>
<reference evidence="2 3" key="1">
    <citation type="submission" date="2017-12" db="EMBL/GenBank/DDBJ databases">
        <title>Genome sequence of the active heterotrophic nitrifier-denitrifier, Cupriavidus pauculus UM1.</title>
        <authorList>
            <person name="Putonti C."/>
            <person name="Castignetti D."/>
        </authorList>
    </citation>
    <scope>NUCLEOTIDE SEQUENCE [LARGE SCALE GENOMIC DNA]</scope>
    <source>
        <strain evidence="2 3">UM1</strain>
    </source>
</reference>
<gene>
    <name evidence="2" type="ORF">CYJ10_24580</name>
</gene>
<comment type="caution">
    <text evidence="2">The sequence shown here is derived from an EMBL/GenBank/DDBJ whole genome shotgun (WGS) entry which is preliminary data.</text>
</comment>
<evidence type="ECO:0000313" key="3">
    <source>
        <dbReference type="Proteomes" id="UP000234341"/>
    </source>
</evidence>
<dbReference type="Proteomes" id="UP000234341">
    <property type="component" value="Unassembled WGS sequence"/>
</dbReference>
<proteinExistence type="predicted"/>
<accession>A0A2N5C6V9</accession>